<dbReference type="PROSITE" id="PS51904">
    <property type="entry name" value="GLYCOSYL_HYDROL_F25_2"/>
    <property type="match status" value="1"/>
</dbReference>
<keyword evidence="3 4" id="KW-0326">Glycosidase</keyword>
<dbReference type="InterPro" id="IPR018077">
    <property type="entry name" value="Glyco_hydro_fam25_subgr"/>
</dbReference>
<dbReference type="GO" id="GO:0009253">
    <property type="term" value="P:peptidoglycan catabolic process"/>
    <property type="evidence" value="ECO:0007669"/>
    <property type="project" value="InterPro"/>
</dbReference>
<evidence type="ECO:0000256" key="3">
    <source>
        <dbReference type="ARBA" id="ARBA00023295"/>
    </source>
</evidence>
<dbReference type="RefSeq" id="WP_057770701.1">
    <property type="nucleotide sequence ID" value="NZ_JQAT01000006.1"/>
</dbReference>
<dbReference type="EMBL" id="JQAT01000006">
    <property type="protein sequence ID" value="KRN27757.1"/>
    <property type="molecule type" value="Genomic_DNA"/>
</dbReference>
<dbReference type="Gene3D" id="3.20.20.80">
    <property type="entry name" value="Glycosidases"/>
    <property type="match status" value="1"/>
</dbReference>
<evidence type="ECO:0000256" key="1">
    <source>
        <dbReference type="ARBA" id="ARBA00010646"/>
    </source>
</evidence>
<dbReference type="InterPro" id="IPR017853">
    <property type="entry name" value="GH"/>
</dbReference>
<dbReference type="PANTHER" id="PTHR34135:SF2">
    <property type="entry name" value="LYSOZYME"/>
    <property type="match status" value="1"/>
</dbReference>
<keyword evidence="2 4" id="KW-0378">Hydrolase</keyword>
<dbReference type="STRING" id="81857.IV38_GL001972"/>
<dbReference type="InterPro" id="IPR002053">
    <property type="entry name" value="Glyco_hydro_25"/>
</dbReference>
<dbReference type="GO" id="GO:0016052">
    <property type="term" value="P:carbohydrate catabolic process"/>
    <property type="evidence" value="ECO:0007669"/>
    <property type="project" value="TreeGrafter"/>
</dbReference>
<dbReference type="EC" id="3.2.1.17" evidence="4"/>
<comment type="caution">
    <text evidence="5">The sequence shown here is derived from an EMBL/GenBank/DDBJ whole genome shotgun (WGS) entry which is preliminary data.</text>
</comment>
<gene>
    <name evidence="5" type="ORF">IV38_GL001972</name>
    <name evidence="6" type="ORF">IV40_GL001865</name>
</gene>
<evidence type="ECO:0000256" key="4">
    <source>
        <dbReference type="RuleBase" id="RU361176"/>
    </source>
</evidence>
<dbReference type="EMBL" id="JQAZ01000007">
    <property type="protein sequence ID" value="KRN30278.1"/>
    <property type="molecule type" value="Genomic_DNA"/>
</dbReference>
<dbReference type="Proteomes" id="UP000051751">
    <property type="component" value="Unassembled WGS sequence"/>
</dbReference>
<dbReference type="InterPro" id="IPR008270">
    <property type="entry name" value="Glyco_hydro_25_AS"/>
</dbReference>
<dbReference type="SUPFAM" id="SSF51445">
    <property type="entry name" value="(Trans)glycosidases"/>
    <property type="match status" value="1"/>
</dbReference>
<dbReference type="GO" id="GO:0003796">
    <property type="term" value="F:lysozyme activity"/>
    <property type="evidence" value="ECO:0007669"/>
    <property type="project" value="UniProtKB-EC"/>
</dbReference>
<dbReference type="Pfam" id="PF01183">
    <property type="entry name" value="Glyco_hydro_25"/>
    <property type="match status" value="1"/>
</dbReference>
<evidence type="ECO:0000313" key="7">
    <source>
        <dbReference type="Proteomes" id="UP000051645"/>
    </source>
</evidence>
<sequence length="354" mass="38409">MAKTPLIDVSSFQPTSNAYFANVASSGNKAVIVKISESTTYHNPSAPAQLQGTWRNDMQAHAYHFSRFVGDSVTAVREASWFTAHAKADGLGPSSVLFLDYEEQAGNSASNTAAIIAFLKTVVANGFPRVGFYSYYGMRGLWDINAIRAAFPDLIFWLANYGNYIGMDGVDVWQYSDKGYYAGQQTDLNYDLTGRLLGGSTQKKEDEDEVKWDSMNQVVPYNRVGIAYTTRAARLYDKPAVGGKVIKNLAKGTAWAITAVKGNFLCLGGNQWIASADAVVKLNNGAIDGDYVGTYVQAKQLIGLRNTPSQSAHDDKDITAKDGVFAVVGQSKQSDGLWVNVGGWAPISDFNVIL</sequence>
<protein>
    <recommendedName>
        <fullName evidence="4">Lysozyme</fullName>
        <ecNumber evidence="4">3.2.1.17</ecNumber>
    </recommendedName>
</protein>
<proteinExistence type="inferred from homology"/>
<dbReference type="GO" id="GO:0016998">
    <property type="term" value="P:cell wall macromolecule catabolic process"/>
    <property type="evidence" value="ECO:0007669"/>
    <property type="project" value="InterPro"/>
</dbReference>
<evidence type="ECO:0000313" key="8">
    <source>
        <dbReference type="Proteomes" id="UP000051751"/>
    </source>
</evidence>
<keyword evidence="7" id="KW-1185">Reference proteome</keyword>
<name>A0A0R2FSM3_9LACO</name>
<evidence type="ECO:0000313" key="5">
    <source>
        <dbReference type="EMBL" id="KRN27757.1"/>
    </source>
</evidence>
<dbReference type="PANTHER" id="PTHR34135">
    <property type="entry name" value="LYSOZYME"/>
    <property type="match status" value="1"/>
</dbReference>
<dbReference type="Proteomes" id="UP000051645">
    <property type="component" value="Unassembled WGS sequence"/>
</dbReference>
<evidence type="ECO:0000256" key="2">
    <source>
        <dbReference type="ARBA" id="ARBA00022801"/>
    </source>
</evidence>
<comment type="catalytic activity">
    <reaction evidence="4">
        <text>Hydrolysis of (1-&gt;4)-beta-linkages between N-acetylmuramic acid and N-acetyl-D-glucosamine residues in a peptidoglycan and between N-acetyl-D-glucosamine residues in chitodextrins.</text>
        <dbReference type="EC" id="3.2.1.17"/>
    </reaction>
</comment>
<dbReference type="AlphaFoldDB" id="A0A0R2FSM3"/>
<accession>A0A0R2FSM3</accession>
<comment type="similarity">
    <text evidence="1 4">Belongs to the glycosyl hydrolase 25 family.</text>
</comment>
<dbReference type="PATRIC" id="fig|81857.3.peg.2006"/>
<reference evidence="7 8" key="1">
    <citation type="journal article" date="2015" name="Genome Announc.">
        <title>Expanding the biotechnology potential of lactobacilli through comparative genomics of 213 strains and associated genera.</title>
        <authorList>
            <person name="Sun Z."/>
            <person name="Harris H.M."/>
            <person name="McCann A."/>
            <person name="Guo C."/>
            <person name="Argimon S."/>
            <person name="Zhang W."/>
            <person name="Yang X."/>
            <person name="Jeffery I.B."/>
            <person name="Cooney J.C."/>
            <person name="Kagawa T.F."/>
            <person name="Liu W."/>
            <person name="Song Y."/>
            <person name="Salvetti E."/>
            <person name="Wrobel A."/>
            <person name="Rasinkangas P."/>
            <person name="Parkhill J."/>
            <person name="Rea M.C."/>
            <person name="O'Sullivan O."/>
            <person name="Ritari J."/>
            <person name="Douillard F.P."/>
            <person name="Paul Ross R."/>
            <person name="Yang R."/>
            <person name="Briner A.E."/>
            <person name="Felis G.E."/>
            <person name="de Vos W.M."/>
            <person name="Barrangou R."/>
            <person name="Klaenhammer T.R."/>
            <person name="Caufield P.W."/>
            <person name="Cui Y."/>
            <person name="Zhang H."/>
            <person name="O'Toole P.W."/>
        </authorList>
    </citation>
    <scope>NUCLEOTIDE SEQUENCE [LARGE SCALE GENOMIC DNA]</scope>
    <source>
        <strain evidence="5 8">ATCC BAA-66</strain>
        <strain evidence="6 7">DSM 13344</strain>
    </source>
</reference>
<dbReference type="PROSITE" id="PS00953">
    <property type="entry name" value="GLYCOSYL_HYDROL_F25_1"/>
    <property type="match status" value="1"/>
</dbReference>
<dbReference type="SMART" id="SM00641">
    <property type="entry name" value="Glyco_25"/>
    <property type="match status" value="1"/>
</dbReference>
<organism evidence="5 8">
    <name type="scientific">Lactobacillus selangorensis</name>
    <dbReference type="NCBI Taxonomy" id="81857"/>
    <lineage>
        <taxon>Bacteria</taxon>
        <taxon>Bacillati</taxon>
        <taxon>Bacillota</taxon>
        <taxon>Bacilli</taxon>
        <taxon>Lactobacillales</taxon>
        <taxon>Lactobacillaceae</taxon>
        <taxon>Lactobacillus</taxon>
    </lineage>
</organism>
<evidence type="ECO:0000313" key="6">
    <source>
        <dbReference type="EMBL" id="KRN30278.1"/>
    </source>
</evidence>